<dbReference type="AlphaFoldDB" id="A0A9P1DUU4"/>
<reference evidence="2" key="1">
    <citation type="submission" date="2022-10" db="EMBL/GenBank/DDBJ databases">
        <authorList>
            <person name="Chen Y."/>
            <person name="Dougan E. K."/>
            <person name="Chan C."/>
            <person name="Rhodes N."/>
            <person name="Thang M."/>
        </authorList>
    </citation>
    <scope>NUCLEOTIDE SEQUENCE</scope>
</reference>
<comment type="caution">
    <text evidence="2">The sequence shown here is derived from an EMBL/GenBank/DDBJ whole genome shotgun (WGS) entry which is preliminary data.</text>
</comment>
<evidence type="ECO:0000256" key="1">
    <source>
        <dbReference type="SAM" id="MobiDB-lite"/>
    </source>
</evidence>
<dbReference type="Proteomes" id="UP001152797">
    <property type="component" value="Unassembled WGS sequence"/>
</dbReference>
<dbReference type="OrthoDB" id="489324at2759"/>
<protein>
    <submittedName>
        <fullName evidence="2">Uncharacterized protein</fullName>
    </submittedName>
</protein>
<evidence type="ECO:0000313" key="3">
    <source>
        <dbReference type="EMBL" id="CAL4803213.1"/>
    </source>
</evidence>
<evidence type="ECO:0000313" key="4">
    <source>
        <dbReference type="Proteomes" id="UP001152797"/>
    </source>
</evidence>
<gene>
    <name evidence="2" type="ORF">C1SCF055_LOCUS40700</name>
</gene>
<feature type="region of interest" description="Disordered" evidence="1">
    <location>
        <begin position="1"/>
        <end position="51"/>
    </location>
</feature>
<feature type="region of interest" description="Disordered" evidence="1">
    <location>
        <begin position="278"/>
        <end position="300"/>
    </location>
</feature>
<organism evidence="2">
    <name type="scientific">Cladocopium goreaui</name>
    <dbReference type="NCBI Taxonomy" id="2562237"/>
    <lineage>
        <taxon>Eukaryota</taxon>
        <taxon>Sar</taxon>
        <taxon>Alveolata</taxon>
        <taxon>Dinophyceae</taxon>
        <taxon>Suessiales</taxon>
        <taxon>Symbiodiniaceae</taxon>
        <taxon>Cladocopium</taxon>
    </lineage>
</organism>
<keyword evidence="4" id="KW-1185">Reference proteome</keyword>
<name>A0A9P1DUU4_9DINO</name>
<dbReference type="EMBL" id="CAMXCT030006556">
    <property type="protein sequence ID" value="CAL4803213.1"/>
    <property type="molecule type" value="Genomic_DNA"/>
</dbReference>
<dbReference type="EMBL" id="CAMXCT010006556">
    <property type="protein sequence ID" value="CAI4015901.1"/>
    <property type="molecule type" value="Genomic_DNA"/>
</dbReference>
<evidence type="ECO:0000313" key="2">
    <source>
        <dbReference type="EMBL" id="CAI4015901.1"/>
    </source>
</evidence>
<sequence>MGSAHEPCQRSPTDSGAVDRPPPGHSRASRDASGGRAAEIIASSPERQKLEMQVQLHRSAQQCNEALAISRHLAEAPQQSQEPATWMGLVRRELAELDERLSRQLLRLQSQTDRVMEVFVTSLEGKVAQVMSKQPLTEWRLAELGANIKGLQEQLEMQARRGDAADARLQRFTTLFQSELRKLHIEVPSPADKPSPTGLEGTDALKDAMLASLREDEAGAQPTISLQEKSRIDSKLRRMDGALEALSSSVASMASEHRTLKSELESTGKSLKDLQEQALQVEKERSDAAKCQDSELGRST</sequence>
<feature type="compositionally biased region" description="Basic and acidic residues" evidence="1">
    <location>
        <begin position="255"/>
        <end position="269"/>
    </location>
</feature>
<accession>A0A9P1DUU4</accession>
<dbReference type="EMBL" id="CAMXCT020006556">
    <property type="protein sequence ID" value="CAL1169276.1"/>
    <property type="molecule type" value="Genomic_DNA"/>
</dbReference>
<proteinExistence type="predicted"/>
<feature type="region of interest" description="Disordered" evidence="1">
    <location>
        <begin position="250"/>
        <end position="269"/>
    </location>
</feature>
<reference evidence="3 4" key="2">
    <citation type="submission" date="2024-05" db="EMBL/GenBank/DDBJ databases">
        <authorList>
            <person name="Chen Y."/>
            <person name="Shah S."/>
            <person name="Dougan E. K."/>
            <person name="Thang M."/>
            <person name="Chan C."/>
        </authorList>
    </citation>
    <scope>NUCLEOTIDE SEQUENCE [LARGE SCALE GENOMIC DNA]</scope>
</reference>